<name>A0A1K0GQR1_9ACTN</name>
<evidence type="ECO:0000313" key="1">
    <source>
        <dbReference type="EMBL" id="OJF11595.1"/>
    </source>
</evidence>
<dbReference type="RefSeq" id="WP_071807907.1">
    <property type="nucleotide sequence ID" value="NZ_MEIA01000300.1"/>
</dbReference>
<keyword evidence="2" id="KW-1185">Reference proteome</keyword>
<organism evidence="1 2">
    <name type="scientific">Couchioplanes caeruleus subsp. caeruleus</name>
    <dbReference type="NCBI Taxonomy" id="56427"/>
    <lineage>
        <taxon>Bacteria</taxon>
        <taxon>Bacillati</taxon>
        <taxon>Actinomycetota</taxon>
        <taxon>Actinomycetes</taxon>
        <taxon>Micromonosporales</taxon>
        <taxon>Micromonosporaceae</taxon>
        <taxon>Couchioplanes</taxon>
    </lineage>
</organism>
<gene>
    <name evidence="1" type="ORF">BG844_25445</name>
</gene>
<reference evidence="1 2" key="1">
    <citation type="submission" date="2016-09" db="EMBL/GenBank/DDBJ databases">
        <title>Couchioplanes caeruleus draft genome sequence.</title>
        <authorList>
            <person name="Sheehan J."/>
            <person name="Caffrey P."/>
        </authorList>
    </citation>
    <scope>NUCLEOTIDE SEQUENCE [LARGE SCALE GENOMIC DNA]</scope>
    <source>
        <strain evidence="1 2">DSM 43634</strain>
    </source>
</reference>
<sequence>MGLLRRAARARLACQVIRRLRRGGVRQARYHAGSFTVRFTRPGDDEPTVLRLGEVRRGRVADFVAGLLRAPGLPATWAEARPLLRPVLRGATPPADVTTPLHRPAWPFLAEYVVVDQPDTMTYVNAAHGWGVTDDEVFAAARANLSGAKLLGTADEPVVVRFVDDGDAYWTSHLLLDGWLAGLAGQVGGRPVAFAPERGTLLVTADGSDQVPDLFARAEAIFLRSPRAITPMAYVPDERGRTVPYPAEPGSPLWICVRRAEAVLASWGYARQAERLPLAAELLITPEGRTRALWPSDGPALLPRADEVQCGDTVRPWEEISDRLTAQGLNPERWRGEGWP</sequence>
<dbReference type="AlphaFoldDB" id="A0A1K0GQR1"/>
<dbReference type="Proteomes" id="UP000182486">
    <property type="component" value="Unassembled WGS sequence"/>
</dbReference>
<evidence type="ECO:0000313" key="2">
    <source>
        <dbReference type="Proteomes" id="UP000182486"/>
    </source>
</evidence>
<accession>A0A1K0GQR1</accession>
<dbReference type="EMBL" id="MEIA01000300">
    <property type="protein sequence ID" value="OJF11595.1"/>
    <property type="molecule type" value="Genomic_DNA"/>
</dbReference>
<comment type="caution">
    <text evidence="1">The sequence shown here is derived from an EMBL/GenBank/DDBJ whole genome shotgun (WGS) entry which is preliminary data.</text>
</comment>
<proteinExistence type="predicted"/>
<protein>
    <submittedName>
        <fullName evidence="1">Uncharacterized protein</fullName>
    </submittedName>
</protein>